<proteinExistence type="predicted"/>
<protein>
    <submittedName>
        <fullName evidence="2">Tudor domain-containing protein</fullName>
    </submittedName>
</protein>
<name>A0A1I7Z0W3_9BILA</name>
<dbReference type="AlphaFoldDB" id="A0A1I7Z0W3"/>
<dbReference type="WBParaSite" id="L893_g21479.t1">
    <property type="protein sequence ID" value="L893_g21479.t1"/>
    <property type="gene ID" value="L893_g21479"/>
</dbReference>
<evidence type="ECO:0000313" key="1">
    <source>
        <dbReference type="Proteomes" id="UP000095287"/>
    </source>
</evidence>
<sequence>MEVEKTRGVNIVIGSVTFGIHVAPIVTHFSHCSPDIKLYVFSSHALVRFVTNQTMDRVPRLFMERVALCLDFDSVQEGRMVSFPWGNAFISAKYNIHTLCIYVGDENTKKLYAVAQPTWSDCDIKAVPFDSVHQKFITHFKIEPIMPWSNRLRTWREISLVQMQRLVRSIGSSLSLGPSEQRHPLRYNEKSSNCLRLHRSNQWITQELLSLRVPIVSVYIESDIDPHVAEDFFRNTGPLYHAIHQRNLPSSTLDALINNFVPVDGGRLNLMSLLSKEQLERLVMKCEMSGRMVSLQVSAEKGSIHSYVTDFFDFDKFYSLKQVRQRSLVAFREGADVEVYVSMYGYSRLEWHWQSARL</sequence>
<evidence type="ECO:0000313" key="2">
    <source>
        <dbReference type="WBParaSite" id="L893_g21479.t1"/>
    </source>
</evidence>
<accession>A0A1I7Z0W3</accession>
<dbReference type="Proteomes" id="UP000095287">
    <property type="component" value="Unplaced"/>
</dbReference>
<reference evidence="2" key="1">
    <citation type="submission" date="2016-11" db="UniProtKB">
        <authorList>
            <consortium name="WormBaseParasite"/>
        </authorList>
    </citation>
    <scope>IDENTIFICATION</scope>
</reference>
<keyword evidence="1" id="KW-1185">Reference proteome</keyword>
<organism evidence="1 2">
    <name type="scientific">Steinernema glaseri</name>
    <dbReference type="NCBI Taxonomy" id="37863"/>
    <lineage>
        <taxon>Eukaryota</taxon>
        <taxon>Metazoa</taxon>
        <taxon>Ecdysozoa</taxon>
        <taxon>Nematoda</taxon>
        <taxon>Chromadorea</taxon>
        <taxon>Rhabditida</taxon>
        <taxon>Tylenchina</taxon>
        <taxon>Panagrolaimomorpha</taxon>
        <taxon>Strongyloidoidea</taxon>
        <taxon>Steinernematidae</taxon>
        <taxon>Steinernema</taxon>
    </lineage>
</organism>